<gene>
    <name evidence="1" type="ORF">HNR00_004681</name>
</gene>
<accession>A0A840ZS41</accession>
<evidence type="ECO:0000313" key="1">
    <source>
        <dbReference type="EMBL" id="MBB5759944.1"/>
    </source>
</evidence>
<organism evidence="1 2">
    <name type="scientific">Methylorubrum rhodinum</name>
    <dbReference type="NCBI Taxonomy" id="29428"/>
    <lineage>
        <taxon>Bacteria</taxon>
        <taxon>Pseudomonadati</taxon>
        <taxon>Pseudomonadota</taxon>
        <taxon>Alphaproteobacteria</taxon>
        <taxon>Hyphomicrobiales</taxon>
        <taxon>Methylobacteriaceae</taxon>
        <taxon>Methylorubrum</taxon>
    </lineage>
</organism>
<dbReference type="AlphaFoldDB" id="A0A840ZS41"/>
<evidence type="ECO:0000313" key="2">
    <source>
        <dbReference type="Proteomes" id="UP000583454"/>
    </source>
</evidence>
<dbReference type="Proteomes" id="UP000583454">
    <property type="component" value="Unassembled WGS sequence"/>
</dbReference>
<reference evidence="1 2" key="1">
    <citation type="submission" date="2020-08" db="EMBL/GenBank/DDBJ databases">
        <title>Genomic Encyclopedia of Type Strains, Phase IV (KMG-IV): sequencing the most valuable type-strain genomes for metagenomic binning, comparative biology and taxonomic classification.</title>
        <authorList>
            <person name="Goeker M."/>
        </authorList>
    </citation>
    <scope>NUCLEOTIDE SEQUENCE [LARGE SCALE GENOMIC DNA]</scope>
    <source>
        <strain evidence="1 2">DSM 2163</strain>
    </source>
</reference>
<dbReference type="RefSeq" id="WP_183573475.1">
    <property type="nucleotide sequence ID" value="NZ_JACHOP010000030.1"/>
</dbReference>
<name>A0A840ZS41_9HYPH</name>
<keyword evidence="2" id="KW-1185">Reference proteome</keyword>
<proteinExistence type="predicted"/>
<sequence>MIRDIEELPRWLQRREGRTAGRYDGNKVVRWIARRNLKDRSAGTATEFPATQDWSRIGGFGMLRLVADN</sequence>
<protein>
    <submittedName>
        <fullName evidence="1">Uncharacterized protein</fullName>
    </submittedName>
</protein>
<comment type="caution">
    <text evidence="1">The sequence shown here is derived from an EMBL/GenBank/DDBJ whole genome shotgun (WGS) entry which is preliminary data.</text>
</comment>
<dbReference type="EMBL" id="JACHOP010000030">
    <property type="protein sequence ID" value="MBB5759944.1"/>
    <property type="molecule type" value="Genomic_DNA"/>
</dbReference>